<dbReference type="OrthoDB" id="4497052at2759"/>
<feature type="compositionally biased region" description="Basic and acidic residues" evidence="1">
    <location>
        <begin position="146"/>
        <end position="162"/>
    </location>
</feature>
<sequence length="619" mass="69065">MSLSQSNITAKDNLKGIIAANDEQTYPRNSLSEIHAFNLRFLGHLSEAQFCIEEKHEYIVELPPDKQHEIKSLLADAMQNPLNLSATNSGDTDPGYSGETLPNSQAPIRENPTEENPIGATSTGENPTVTAFTSESPIGDTDTDETDFHETDFHETDSRGTDTDNTDADGLENGHAETDANNDEEGLTTNSPHIQAERETFLHGETESEATEPFPDYYESCEGDAPLVDEAHEQAYIYAVSKLAEETIRFGEIASSDPSMTPFAARAASPGNISTQPEQASTMDSFYPRSLPSRFPGDQGPQNNVMPPFAMQNFAPTYPCSNQPVQQGAVYMNAPIPQTGPAVVVQPGEVVPAAAIPAVSNEAIQRRRVAGEERKSAAIEEMRFLLSHEGIRVDLRKRFMDMSNMVLRMDWLLFGNLNAPDSVFLAAEVITEVQSIAAPLVHYLSFLDERLQVEVRDAELVKTSLANVARDQNMTPEVRFRNLTRIIIRHLRRPRPIEQRLLSVFLDFYDSHVYTDFLNIYNYQALHDDALFVERMELSRLLIAMWDVLNRTIENYNLVILINFDIKSQSVGPALAELDNPDQIWQEEHEIYQSEVMAREESIRQMELGAQLQAGGNGA</sequence>
<evidence type="ECO:0000313" key="3">
    <source>
        <dbReference type="EMBL" id="THC87941.1"/>
    </source>
</evidence>
<evidence type="ECO:0000313" key="2">
    <source>
        <dbReference type="EMBL" id="KAA8646903.1"/>
    </source>
</evidence>
<dbReference type="GeneID" id="54328280"/>
<reference evidence="2 5" key="2">
    <citation type="submission" date="2019-08" db="EMBL/GenBank/DDBJ databases">
        <title>The genome sequence of a newly discovered highly antifungal drug resistant Aspergillus species, Aspergillus tanneri NIH 1004.</title>
        <authorList>
            <person name="Mounaud S."/>
            <person name="Singh I."/>
            <person name="Joardar V."/>
            <person name="Pakala S."/>
            <person name="Pakala S."/>
            <person name="Venepally P."/>
            <person name="Chung J.K."/>
            <person name="Losada L."/>
            <person name="Nierman W.C."/>
        </authorList>
    </citation>
    <scope>NUCLEOTIDE SEQUENCE [LARGE SCALE GENOMIC DNA]</scope>
    <source>
        <strain evidence="2 5">NIH1004</strain>
    </source>
</reference>
<feature type="compositionally biased region" description="Polar residues" evidence="1">
    <location>
        <begin position="119"/>
        <end position="136"/>
    </location>
</feature>
<reference evidence="3 4" key="1">
    <citation type="submission" date="2019-03" db="EMBL/GenBank/DDBJ databases">
        <title>The genome sequence of a newly discovered highly antifungal drug resistant Aspergillus species, Aspergillus tanneri NIH 1004.</title>
        <authorList>
            <person name="Mounaud S."/>
            <person name="Singh I."/>
            <person name="Joardar V."/>
            <person name="Pakala S."/>
            <person name="Pakala S."/>
            <person name="Venepally P."/>
            <person name="Hoover J."/>
            <person name="Nierman W."/>
            <person name="Chung J."/>
            <person name="Losada L."/>
        </authorList>
    </citation>
    <scope>NUCLEOTIDE SEQUENCE [LARGE SCALE GENOMIC DNA]</scope>
    <source>
        <strain evidence="3 4">NIH1004</strain>
    </source>
</reference>
<keyword evidence="4" id="KW-1185">Reference proteome</keyword>
<comment type="caution">
    <text evidence="3">The sequence shown here is derived from an EMBL/GenBank/DDBJ whole genome shotgun (WGS) entry which is preliminary data.</text>
</comment>
<dbReference type="RefSeq" id="XP_033426264.1">
    <property type="nucleotide sequence ID" value="XM_033570232.1"/>
</dbReference>
<dbReference type="EMBL" id="QUQM01000004">
    <property type="protein sequence ID" value="KAA8646903.1"/>
    <property type="molecule type" value="Genomic_DNA"/>
</dbReference>
<evidence type="ECO:0000313" key="5">
    <source>
        <dbReference type="Proteomes" id="UP000324241"/>
    </source>
</evidence>
<organism evidence="3 4">
    <name type="scientific">Aspergillus tanneri</name>
    <dbReference type="NCBI Taxonomy" id="1220188"/>
    <lineage>
        <taxon>Eukaryota</taxon>
        <taxon>Fungi</taxon>
        <taxon>Dikarya</taxon>
        <taxon>Ascomycota</taxon>
        <taxon>Pezizomycotina</taxon>
        <taxon>Eurotiomycetes</taxon>
        <taxon>Eurotiomycetidae</taxon>
        <taxon>Eurotiales</taxon>
        <taxon>Aspergillaceae</taxon>
        <taxon>Aspergillus</taxon>
        <taxon>Aspergillus subgen. Circumdati</taxon>
    </lineage>
</organism>
<accession>A0A4S3J564</accession>
<dbReference type="VEuPathDB" id="FungiDB:EYZ11_012616"/>
<protein>
    <submittedName>
        <fullName evidence="3">Uncharacterized protein</fullName>
    </submittedName>
</protein>
<name>A0A4S3J564_9EURO</name>
<feature type="region of interest" description="Disordered" evidence="1">
    <location>
        <begin position="82"/>
        <end position="191"/>
    </location>
</feature>
<proteinExistence type="predicted"/>
<dbReference type="AlphaFoldDB" id="A0A4S3J564"/>
<gene>
    <name evidence="2" type="ORF">ATNIH1004_005578</name>
    <name evidence="3" type="ORF">EYZ11_012616</name>
</gene>
<feature type="compositionally biased region" description="Polar residues" evidence="1">
    <location>
        <begin position="82"/>
        <end position="91"/>
    </location>
</feature>
<dbReference type="EMBL" id="SOSA01000988">
    <property type="protein sequence ID" value="THC87941.1"/>
    <property type="molecule type" value="Genomic_DNA"/>
</dbReference>
<evidence type="ECO:0000256" key="1">
    <source>
        <dbReference type="SAM" id="MobiDB-lite"/>
    </source>
</evidence>
<dbReference type="Proteomes" id="UP000308092">
    <property type="component" value="Unassembled WGS sequence"/>
</dbReference>
<dbReference type="Proteomes" id="UP000324241">
    <property type="component" value="Unassembled WGS sequence"/>
</dbReference>
<evidence type="ECO:0000313" key="4">
    <source>
        <dbReference type="Proteomes" id="UP000308092"/>
    </source>
</evidence>